<feature type="domain" description="4-O-methyl-glucuronoyl methylesterase-like" evidence="4">
    <location>
        <begin position="248"/>
        <end position="396"/>
    </location>
</feature>
<dbReference type="RefSeq" id="WP_139514371.1">
    <property type="nucleotide sequence ID" value="NZ_CP040896.1"/>
</dbReference>
<evidence type="ECO:0000256" key="1">
    <source>
        <dbReference type="ARBA" id="ARBA00022487"/>
    </source>
</evidence>
<evidence type="ECO:0000259" key="4">
    <source>
        <dbReference type="Pfam" id="PF22244"/>
    </source>
</evidence>
<sequence>MKPAFFFSAILGIVAIGLLPNALLAQSQTPAPAPAPVTKPARVVAGIPVNYSEDSVGTYTLPDPLALGNGKKVTDAATWSKQRRPEIRTWFEQNVYGRAPGKPRNLRFEVFDKGTPAFNGKAMRKQVTVYFSERNDGPKMDLLVYLPANATKPVPLLLNVNFMPNSSLIDDPGVRPGQLWNKEKQKVPAPAYNPSGPMKLTVEPFLDKGIAVASVYYGDIEPDFDGGVKYGVRSLYLKAGQEKFAPDEWGAVAAWSWGLSRALDYFETDKAVDSKHVALLGASRLGKTVLWTGANDPRFALVIASVSGEGGAALARRNYGETIAHLVAPTRYPYQFCQNYQRLANRTDAPMDSHMLVALVAPRPLLLQTGNTDYWSDPKGEFLSAVAATPVYNLLGRQGVPAGPMPAPGQLVGQTLSYYMHEGGHGIILSDYQVFAEFLRVNFLQSK</sequence>
<gene>
    <name evidence="5" type="ORF">FHG12_03625</name>
</gene>
<reference evidence="5 6" key="1">
    <citation type="submission" date="2019-06" db="EMBL/GenBank/DDBJ databases">
        <authorList>
            <person name="Srinivasan S."/>
        </authorList>
    </citation>
    <scope>NUCLEOTIDE SEQUENCE [LARGE SCALE GENOMIC DNA]</scope>
    <source>
        <strain evidence="5 6">17J68-5</strain>
    </source>
</reference>
<evidence type="ECO:0000313" key="5">
    <source>
        <dbReference type="EMBL" id="QDA59253.1"/>
    </source>
</evidence>
<dbReference type="SUPFAM" id="SSF53474">
    <property type="entry name" value="alpha/beta-Hydrolases"/>
    <property type="match status" value="1"/>
</dbReference>
<evidence type="ECO:0000256" key="2">
    <source>
        <dbReference type="ARBA" id="ARBA00022729"/>
    </source>
</evidence>
<dbReference type="KEGG" id="hyj:FHG12_03625"/>
<dbReference type="AlphaFoldDB" id="A0A5B7ZXL7"/>
<keyword evidence="6" id="KW-1185">Reference proteome</keyword>
<dbReference type="InterPro" id="IPR054579">
    <property type="entry name" value="GCE-like_dom"/>
</dbReference>
<organism evidence="5 6">
    <name type="scientific">Hymenobacter jejuensis</name>
    <dbReference type="NCBI Taxonomy" id="2502781"/>
    <lineage>
        <taxon>Bacteria</taxon>
        <taxon>Pseudomonadati</taxon>
        <taxon>Bacteroidota</taxon>
        <taxon>Cytophagia</taxon>
        <taxon>Cytophagales</taxon>
        <taxon>Hymenobacteraceae</taxon>
        <taxon>Hymenobacter</taxon>
    </lineage>
</organism>
<protein>
    <submittedName>
        <fullName evidence="5">Acetylxylan esterase</fullName>
    </submittedName>
</protein>
<dbReference type="GO" id="GO:0052689">
    <property type="term" value="F:carboxylic ester hydrolase activity"/>
    <property type="evidence" value="ECO:0007669"/>
    <property type="project" value="UniProtKB-KW"/>
</dbReference>
<dbReference type="InterPro" id="IPR029058">
    <property type="entry name" value="AB_hydrolase_fold"/>
</dbReference>
<proteinExistence type="predicted"/>
<dbReference type="Gene3D" id="3.40.50.1820">
    <property type="entry name" value="alpha/beta hydrolase"/>
    <property type="match status" value="1"/>
</dbReference>
<keyword evidence="3" id="KW-0378">Hydrolase</keyword>
<name>A0A5B7ZXL7_9BACT</name>
<evidence type="ECO:0000256" key="3">
    <source>
        <dbReference type="ARBA" id="ARBA00022801"/>
    </source>
</evidence>
<accession>A0A5B7ZXL7</accession>
<keyword evidence="1" id="KW-0719">Serine esterase</keyword>
<dbReference type="Proteomes" id="UP000305398">
    <property type="component" value="Chromosome"/>
</dbReference>
<dbReference type="EMBL" id="CP040896">
    <property type="protein sequence ID" value="QDA59253.1"/>
    <property type="molecule type" value="Genomic_DNA"/>
</dbReference>
<dbReference type="OrthoDB" id="9809261at2"/>
<keyword evidence="2" id="KW-0732">Signal</keyword>
<dbReference type="Pfam" id="PF22244">
    <property type="entry name" value="GCE_fung"/>
    <property type="match status" value="1"/>
</dbReference>
<evidence type="ECO:0000313" key="6">
    <source>
        <dbReference type="Proteomes" id="UP000305398"/>
    </source>
</evidence>